<dbReference type="Proteomes" id="UP001153076">
    <property type="component" value="Unassembled WGS sequence"/>
</dbReference>
<name>A0A9Q1JGD1_9CARY</name>
<comment type="caution">
    <text evidence="1">The sequence shown here is derived from an EMBL/GenBank/DDBJ whole genome shotgun (WGS) entry which is preliminary data.</text>
</comment>
<evidence type="ECO:0000313" key="2">
    <source>
        <dbReference type="Proteomes" id="UP001153076"/>
    </source>
</evidence>
<keyword evidence="2" id="KW-1185">Reference proteome</keyword>
<accession>A0A9Q1JGD1</accession>
<dbReference type="EMBL" id="JAKOGI010001898">
    <property type="protein sequence ID" value="KAJ8423692.1"/>
    <property type="molecule type" value="Genomic_DNA"/>
</dbReference>
<evidence type="ECO:0000313" key="1">
    <source>
        <dbReference type="EMBL" id="KAJ8423692.1"/>
    </source>
</evidence>
<gene>
    <name evidence="1" type="ORF">Cgig2_023446</name>
</gene>
<protein>
    <submittedName>
        <fullName evidence="1">Uncharacterized protein</fullName>
    </submittedName>
</protein>
<organism evidence="1 2">
    <name type="scientific">Carnegiea gigantea</name>
    <dbReference type="NCBI Taxonomy" id="171969"/>
    <lineage>
        <taxon>Eukaryota</taxon>
        <taxon>Viridiplantae</taxon>
        <taxon>Streptophyta</taxon>
        <taxon>Embryophyta</taxon>
        <taxon>Tracheophyta</taxon>
        <taxon>Spermatophyta</taxon>
        <taxon>Magnoliopsida</taxon>
        <taxon>eudicotyledons</taxon>
        <taxon>Gunneridae</taxon>
        <taxon>Pentapetalae</taxon>
        <taxon>Caryophyllales</taxon>
        <taxon>Cactineae</taxon>
        <taxon>Cactaceae</taxon>
        <taxon>Cactoideae</taxon>
        <taxon>Echinocereeae</taxon>
        <taxon>Carnegiea</taxon>
    </lineage>
</organism>
<sequence length="160" mass="17744">MSIESEEDVCQLIVLCKSFDYVSLYVEHNDEVQHVEYANNGNNSDDGHNDYMVHDKYEEYGPDVKDEEDLGLKIRENYGQSCAFNDIYLYYQDSDDANSSIRSDDDDPDRGIATIGPFISIGATVVSACASTIETTHQPSAISACAPKTTSHDLQLEVAT</sequence>
<reference evidence="1" key="1">
    <citation type="submission" date="2022-04" db="EMBL/GenBank/DDBJ databases">
        <title>Carnegiea gigantea Genome sequencing and assembly v2.</title>
        <authorList>
            <person name="Copetti D."/>
            <person name="Sanderson M.J."/>
            <person name="Burquez A."/>
            <person name="Wojciechowski M.F."/>
        </authorList>
    </citation>
    <scope>NUCLEOTIDE SEQUENCE</scope>
    <source>
        <strain evidence="1">SGP5-SGP5p</strain>
        <tissue evidence="1">Aerial part</tissue>
    </source>
</reference>
<dbReference type="AlphaFoldDB" id="A0A9Q1JGD1"/>
<proteinExistence type="predicted"/>